<accession>A0A0C5UZ07</accession>
<gene>
    <name evidence="10" type="ORF">YC6258_00520</name>
</gene>
<proteinExistence type="inferred from homology"/>
<dbReference type="PIRSF" id="PIRSF038994">
    <property type="entry name" value="NagA"/>
    <property type="match status" value="1"/>
</dbReference>
<feature type="active site" description="Proton donor/acceptor" evidence="6">
    <location>
        <position position="271"/>
    </location>
</feature>
<feature type="binding site" evidence="8">
    <location>
        <position position="213"/>
    </location>
    <ligand>
        <name>Zn(2+)</name>
        <dbReference type="ChEBI" id="CHEBI:29105"/>
    </ligand>
</feature>
<dbReference type="GO" id="GO:0008448">
    <property type="term" value="F:N-acetylglucosamine-6-phosphate deacetylase activity"/>
    <property type="evidence" value="ECO:0007669"/>
    <property type="project" value="UniProtKB-EC"/>
</dbReference>
<feature type="binding site" evidence="8">
    <location>
        <position position="192"/>
    </location>
    <ligand>
        <name>Zn(2+)</name>
        <dbReference type="ChEBI" id="CHEBI:29105"/>
    </ligand>
</feature>
<dbReference type="OrthoDB" id="9776488at2"/>
<dbReference type="EMBL" id="CP007142">
    <property type="protein sequence ID" value="AJQ92570.1"/>
    <property type="molecule type" value="Genomic_DNA"/>
</dbReference>
<dbReference type="KEGG" id="gsn:YC6258_00520"/>
<evidence type="ECO:0000256" key="6">
    <source>
        <dbReference type="PIRSR" id="PIRSR038994-1"/>
    </source>
</evidence>
<name>A0A0C5UZ07_9GAMM</name>
<sequence>MHVVSAPRIFTGETFLADQAVIIESGKIKQLCPVSQVPAGIPHHVLREGFICAGLIDLQVNGGGGLLFNEHTDSEALLQIADAHRQFGTTSILPTLISDTPQVVENGIRAVKKAHQQNPGQILGIHIEGPFFNAARRGIHDSRFIRGTTAEDLEILATAGPAVHLMTLAPEQVDMEFIHNLRQIGYHVWGGHSEANYQQVQAAIKAGLTGFTHLYNAMSQQSAREPGMLGTALAADQCWAGIIADGFHVHKNSIEVALRCKPKGKLLLVSDAMSTIGTDKKQFMLNGQLIQEKCGVLVNQQGTLAGSAITLIDAVHYLVENLNMELEEALRMASVYPAEAVSLGHVLGRIKTGYIANLIHIEKQSVLHSWIDGKLLEHRTGEAVCV</sequence>
<dbReference type="SUPFAM" id="SSF51338">
    <property type="entry name" value="Composite domain of metallo-dependent hydrolases"/>
    <property type="match status" value="1"/>
</dbReference>
<dbReference type="InterPro" id="IPR006680">
    <property type="entry name" value="Amidohydro-rel"/>
</dbReference>
<protein>
    <submittedName>
        <fullName evidence="10">N-acetylglucosamine-6-phosphate deacetylase</fullName>
        <ecNumber evidence="10">3.5.1.25</ecNumber>
    </submittedName>
</protein>
<dbReference type="PANTHER" id="PTHR11113">
    <property type="entry name" value="N-ACETYLGLUCOSAMINE-6-PHOSPHATE DEACETYLASE"/>
    <property type="match status" value="1"/>
</dbReference>
<feature type="binding site" evidence="7">
    <location>
        <begin position="304"/>
        <end position="306"/>
    </location>
    <ligand>
        <name>substrate</name>
    </ligand>
</feature>
<evidence type="ECO:0000313" key="10">
    <source>
        <dbReference type="EMBL" id="AJQ92570.1"/>
    </source>
</evidence>
<keyword evidence="3 5" id="KW-0378">Hydrolase</keyword>
<keyword evidence="2 8" id="KW-0479">Metal-binding</keyword>
<dbReference type="NCBIfam" id="TIGR00221">
    <property type="entry name" value="nagA"/>
    <property type="match status" value="1"/>
</dbReference>
<evidence type="ECO:0000256" key="3">
    <source>
        <dbReference type="ARBA" id="ARBA00022801"/>
    </source>
</evidence>
<evidence type="ECO:0000256" key="5">
    <source>
        <dbReference type="PIRNR" id="PIRNR038994"/>
    </source>
</evidence>
<dbReference type="InterPro" id="IPR032466">
    <property type="entry name" value="Metal_Hydrolase"/>
</dbReference>
<dbReference type="PATRIC" id="fig|1445510.3.peg.507"/>
<dbReference type="STRING" id="1445510.YC6258_00520"/>
<evidence type="ECO:0000256" key="1">
    <source>
        <dbReference type="ARBA" id="ARBA00010716"/>
    </source>
</evidence>
<reference evidence="10 11" key="1">
    <citation type="submission" date="2014-01" db="EMBL/GenBank/DDBJ databases">
        <title>Full genme sequencing of cellulolytic bacterium Gynuella sunshinyii YC6258T gen. nov., sp. nov.</title>
        <authorList>
            <person name="Khan H."/>
            <person name="Chung E.J."/>
            <person name="Chung Y.R."/>
        </authorList>
    </citation>
    <scope>NUCLEOTIDE SEQUENCE [LARGE SCALE GENOMIC DNA]</scope>
    <source>
        <strain evidence="10 11">YC6258</strain>
    </source>
</reference>
<comment type="cofactor">
    <cofactor evidence="8">
        <name>a divalent metal cation</name>
        <dbReference type="ChEBI" id="CHEBI:60240"/>
    </cofactor>
    <text evidence="8">Binds 1 divalent metal cation per subunit.</text>
</comment>
<dbReference type="AlphaFoldDB" id="A0A0C5UZ07"/>
<dbReference type="Gene3D" id="2.30.40.10">
    <property type="entry name" value="Urease, subunit C, domain 1"/>
    <property type="match status" value="1"/>
</dbReference>
<keyword evidence="11" id="KW-1185">Reference proteome</keyword>
<dbReference type="Pfam" id="PF01979">
    <property type="entry name" value="Amidohydro_1"/>
    <property type="match status" value="1"/>
</dbReference>
<feature type="binding site" evidence="7">
    <location>
        <position position="248"/>
    </location>
    <ligand>
        <name>substrate</name>
    </ligand>
</feature>
<feature type="domain" description="Amidohydrolase-related" evidence="9">
    <location>
        <begin position="50"/>
        <end position="375"/>
    </location>
</feature>
<dbReference type="PANTHER" id="PTHR11113:SF14">
    <property type="entry name" value="N-ACETYLGLUCOSAMINE-6-PHOSPHATE DEACETYLASE"/>
    <property type="match status" value="1"/>
</dbReference>
<dbReference type="SUPFAM" id="SSF51556">
    <property type="entry name" value="Metallo-dependent hydrolases"/>
    <property type="match status" value="1"/>
</dbReference>
<dbReference type="Proteomes" id="UP000032266">
    <property type="component" value="Chromosome"/>
</dbReference>
<feature type="binding site" evidence="7">
    <location>
        <begin position="216"/>
        <end position="217"/>
    </location>
    <ligand>
        <name>substrate</name>
    </ligand>
</feature>
<dbReference type="HOGENOM" id="CLU_032482_2_2_6"/>
<dbReference type="InterPro" id="IPR011059">
    <property type="entry name" value="Metal-dep_hydrolase_composite"/>
</dbReference>
<keyword evidence="4 5" id="KW-0119">Carbohydrate metabolism</keyword>
<dbReference type="Pfam" id="PF22643">
    <property type="entry name" value="NagA_N"/>
    <property type="match status" value="1"/>
</dbReference>
<feature type="binding site" evidence="7">
    <location>
        <position position="139"/>
    </location>
    <ligand>
        <name>substrate</name>
    </ligand>
</feature>
<comment type="similarity">
    <text evidence="1 5">Belongs to the metallo-dependent hydrolases superfamily. NagA family.</text>
</comment>
<evidence type="ECO:0000313" key="11">
    <source>
        <dbReference type="Proteomes" id="UP000032266"/>
    </source>
</evidence>
<evidence type="ECO:0000256" key="4">
    <source>
        <dbReference type="ARBA" id="ARBA00023277"/>
    </source>
</evidence>
<feature type="binding site" evidence="8">
    <location>
        <position position="128"/>
    </location>
    <ligand>
        <name>Zn(2+)</name>
        <dbReference type="ChEBI" id="CHEBI:29105"/>
    </ligand>
</feature>
<organism evidence="10 11">
    <name type="scientific">Gynuella sunshinyii YC6258</name>
    <dbReference type="NCBI Taxonomy" id="1445510"/>
    <lineage>
        <taxon>Bacteria</taxon>
        <taxon>Pseudomonadati</taxon>
        <taxon>Pseudomonadota</taxon>
        <taxon>Gammaproteobacteria</taxon>
        <taxon>Oceanospirillales</taxon>
        <taxon>Saccharospirillaceae</taxon>
        <taxon>Gynuella</taxon>
    </lineage>
</organism>
<evidence type="ECO:0000256" key="8">
    <source>
        <dbReference type="PIRSR" id="PIRSR038994-3"/>
    </source>
</evidence>
<dbReference type="GO" id="GO:0006046">
    <property type="term" value="P:N-acetylglucosamine catabolic process"/>
    <property type="evidence" value="ECO:0007669"/>
    <property type="project" value="TreeGrafter"/>
</dbReference>
<feature type="binding site" evidence="7">
    <location>
        <position position="224"/>
    </location>
    <ligand>
        <name>substrate</name>
    </ligand>
</feature>
<evidence type="ECO:0000256" key="2">
    <source>
        <dbReference type="ARBA" id="ARBA00022723"/>
    </source>
</evidence>
<dbReference type="Gene3D" id="3.20.20.140">
    <property type="entry name" value="Metal-dependent hydrolases"/>
    <property type="match status" value="1"/>
</dbReference>
<dbReference type="EC" id="3.5.1.25" evidence="10"/>
<dbReference type="InterPro" id="IPR003764">
    <property type="entry name" value="GlcNAc_6-P_deAcase"/>
</dbReference>
<dbReference type="GO" id="GO:0046872">
    <property type="term" value="F:metal ion binding"/>
    <property type="evidence" value="ECO:0007669"/>
    <property type="project" value="UniProtKB-KW"/>
</dbReference>
<evidence type="ECO:0000256" key="7">
    <source>
        <dbReference type="PIRSR" id="PIRSR038994-2"/>
    </source>
</evidence>
<dbReference type="RefSeq" id="WP_044615604.1">
    <property type="nucleotide sequence ID" value="NZ_CP007142.1"/>
</dbReference>
<evidence type="ECO:0000259" key="9">
    <source>
        <dbReference type="Pfam" id="PF01979"/>
    </source>
</evidence>